<evidence type="ECO:0000313" key="2">
    <source>
        <dbReference type="EMBL" id="WAC10951.1"/>
    </source>
</evidence>
<dbReference type="PANTHER" id="PTHR13833:SF71">
    <property type="entry name" value="NHL DOMAIN-CONTAINING PROTEIN"/>
    <property type="match status" value="1"/>
</dbReference>
<name>A0A9E8SKP6_9BACT</name>
<evidence type="ECO:0000313" key="3">
    <source>
        <dbReference type="Proteomes" id="UP001164653"/>
    </source>
</evidence>
<reference evidence="2" key="1">
    <citation type="submission" date="2022-11" db="EMBL/GenBank/DDBJ databases">
        <title>Dyadobacter pollutisoli sp. nov., isolated from plastic dumped soil.</title>
        <authorList>
            <person name="Kim J.M."/>
            <person name="Kim K.R."/>
            <person name="Lee J.K."/>
            <person name="Hao L."/>
            <person name="Jeon C.O."/>
        </authorList>
    </citation>
    <scope>NUCLEOTIDE SEQUENCE</scope>
    <source>
        <strain evidence="2">U1</strain>
    </source>
</reference>
<dbReference type="RefSeq" id="WP_244822711.1">
    <property type="nucleotide sequence ID" value="NZ_CP112998.1"/>
</dbReference>
<proteinExistence type="predicted"/>
<evidence type="ECO:0000259" key="1">
    <source>
        <dbReference type="Pfam" id="PF01833"/>
    </source>
</evidence>
<gene>
    <name evidence="2" type="ORF">ON006_24790</name>
</gene>
<protein>
    <submittedName>
        <fullName evidence="2">IPT/TIG domain-containing protein</fullName>
    </submittedName>
</protein>
<sequence>MKTFVRFLYIIPLLTLWACEEKQIVGDSACPSCPVVSKVDPAVAQEGSEVTVTGQRFGNDKSKVSLEIITEPQKTVIAPADILSVTDTEIKFKVPAGRQGMGKIVVKVDVGTEVLASDDAGITDKPADVLFAFSGKGQFTIATLSGQAGDEVVIKGINFGTRKEDIVIKIGTVNIPQENILAVSDTEIKFKIPKGVPAKDTVIVLVSNFAVGGVLEFTYDVPKITSTLLKGAKDEIITIQGTNFTPVKTEIKLFIGSVEIAPANIESSSDTEIKFKIPRRTGSGKITLNISDFEALEKPDFQYVTTYTVGTFTYTTGIAGTDYGSVKDFKIDTASGSDVIYLGYQQLLENTYIVRIENNPQSPAVPVAVPFNLPQLLLTKNAQGKYIIPTFRWLVPLGDKILCHYFTSFGSEEFRITEITKSPSTPSPRFVERSNSGIEFSNATAANANQLYATRYISSNGPDNGSSIYSLTRSNTAGARFAYSSIYNSTIYSFDDIEYYNGQLYLCDAKNYKIYAYQQGKGKLWMFSTISGGGTSTADDTPIASAGYRAPTDLAFDMAGNMFICDSENSIIRKISKLSSAQPLVSTIAGDLNLSGKVDGIGKKARFNKPTFLGIGKGGRIYVYDSGNGAIRVITPD</sequence>
<feature type="domain" description="IPT/TIG" evidence="1">
    <location>
        <begin position="145"/>
        <end position="219"/>
    </location>
</feature>
<dbReference type="InterPro" id="IPR014756">
    <property type="entry name" value="Ig_E-set"/>
</dbReference>
<dbReference type="InterPro" id="IPR013783">
    <property type="entry name" value="Ig-like_fold"/>
</dbReference>
<dbReference type="SUPFAM" id="SSF101898">
    <property type="entry name" value="NHL repeat"/>
    <property type="match status" value="1"/>
</dbReference>
<dbReference type="KEGG" id="dpf:ON006_24790"/>
<dbReference type="PANTHER" id="PTHR13833">
    <property type="match status" value="1"/>
</dbReference>
<dbReference type="InterPro" id="IPR011042">
    <property type="entry name" value="6-blade_b-propeller_TolB-like"/>
</dbReference>
<dbReference type="Proteomes" id="UP001164653">
    <property type="component" value="Chromosome"/>
</dbReference>
<dbReference type="EMBL" id="CP112998">
    <property type="protein sequence ID" value="WAC10951.1"/>
    <property type="molecule type" value="Genomic_DNA"/>
</dbReference>
<feature type="domain" description="IPT/TIG" evidence="1">
    <location>
        <begin position="231"/>
        <end position="302"/>
    </location>
</feature>
<feature type="domain" description="IPT/TIG" evidence="1">
    <location>
        <begin position="34"/>
        <end position="110"/>
    </location>
</feature>
<dbReference type="Gene3D" id="2.60.40.10">
    <property type="entry name" value="Immunoglobulins"/>
    <property type="match status" value="3"/>
</dbReference>
<keyword evidence="3" id="KW-1185">Reference proteome</keyword>
<accession>A0A9E8SKP6</accession>
<dbReference type="SUPFAM" id="SSF81296">
    <property type="entry name" value="E set domains"/>
    <property type="match status" value="3"/>
</dbReference>
<dbReference type="InterPro" id="IPR002909">
    <property type="entry name" value="IPT_dom"/>
</dbReference>
<organism evidence="2 3">
    <name type="scientific">Dyadobacter pollutisoli</name>
    <dbReference type="NCBI Taxonomy" id="2910158"/>
    <lineage>
        <taxon>Bacteria</taxon>
        <taxon>Pseudomonadati</taxon>
        <taxon>Bacteroidota</taxon>
        <taxon>Cytophagia</taxon>
        <taxon>Cytophagales</taxon>
        <taxon>Spirosomataceae</taxon>
        <taxon>Dyadobacter</taxon>
    </lineage>
</organism>
<dbReference type="Gene3D" id="2.120.10.30">
    <property type="entry name" value="TolB, C-terminal domain"/>
    <property type="match status" value="1"/>
</dbReference>
<dbReference type="CDD" id="cd00603">
    <property type="entry name" value="IPT_PCSR"/>
    <property type="match status" value="1"/>
</dbReference>
<dbReference type="Pfam" id="PF01833">
    <property type="entry name" value="TIG"/>
    <property type="match status" value="3"/>
</dbReference>
<dbReference type="AlphaFoldDB" id="A0A9E8SKP6"/>